<reference evidence="3" key="1">
    <citation type="submission" date="2018-05" db="EMBL/GenBank/DDBJ databases">
        <authorList>
            <person name="Lanie J.A."/>
            <person name="Ng W.-L."/>
            <person name="Kazmierczak K.M."/>
            <person name="Andrzejewski T.M."/>
            <person name="Davidsen T.M."/>
            <person name="Wayne K.J."/>
            <person name="Tettelin H."/>
            <person name="Glass J.I."/>
            <person name="Rusch D."/>
            <person name="Podicherti R."/>
            <person name="Tsui H.-C.T."/>
            <person name="Winkler M.E."/>
        </authorList>
    </citation>
    <scope>NUCLEOTIDE SEQUENCE</scope>
</reference>
<dbReference type="InterPro" id="IPR001986">
    <property type="entry name" value="Enolpyruvate_Tfrase_dom"/>
</dbReference>
<evidence type="ECO:0000256" key="1">
    <source>
        <dbReference type="ARBA" id="ARBA00022679"/>
    </source>
</evidence>
<name>A0A382XMF7_9ZZZZ</name>
<gene>
    <name evidence="3" type="ORF">METZ01_LOCUS424888</name>
</gene>
<dbReference type="Pfam" id="PF00275">
    <property type="entry name" value="EPSP_synthase"/>
    <property type="match status" value="1"/>
</dbReference>
<dbReference type="InterPro" id="IPR013792">
    <property type="entry name" value="RNA3'P_cycl/enolpyr_Trfase_a/b"/>
</dbReference>
<keyword evidence="1" id="KW-0808">Transferase</keyword>
<dbReference type="PANTHER" id="PTHR21090:SF5">
    <property type="entry name" value="PENTAFUNCTIONAL AROM POLYPEPTIDE"/>
    <property type="match status" value="1"/>
</dbReference>
<dbReference type="PANTHER" id="PTHR21090">
    <property type="entry name" value="AROM/DEHYDROQUINATE SYNTHASE"/>
    <property type="match status" value="1"/>
</dbReference>
<sequence length="269" mass="29951">LRKLGVKINKIKKGKYEFLGKGLGSFHCKKNTVLDFSNSGTGARLIQGCCATNPNIQVKLTGDKSLSKRSMKKIIKVMEEFGAEYFPKNKFHFPLTLVSSELPVGIKHVAGISSQIKSATILAGLNAFGKTTIIEKIKSRDHTERMLKHNSAIKIKKGEKNIIEIKGKKALEPINISVPGDPSTASFYAALCLLNKDSKIILKRVHINPTRIGFFNIIRKHNGKISFKNKRIESNEIVADVHVKNSKIKNLKVGGKFFVSCQDEYPIMF</sequence>
<feature type="non-terminal residue" evidence="3">
    <location>
        <position position="1"/>
    </location>
</feature>
<evidence type="ECO:0000259" key="2">
    <source>
        <dbReference type="Pfam" id="PF00275"/>
    </source>
</evidence>
<dbReference type="EMBL" id="UINC01168810">
    <property type="protein sequence ID" value="SVD72034.1"/>
    <property type="molecule type" value="Genomic_DNA"/>
</dbReference>
<organism evidence="3">
    <name type="scientific">marine metagenome</name>
    <dbReference type="NCBI Taxonomy" id="408172"/>
    <lineage>
        <taxon>unclassified sequences</taxon>
        <taxon>metagenomes</taxon>
        <taxon>ecological metagenomes</taxon>
    </lineage>
</organism>
<protein>
    <recommendedName>
        <fullName evidence="2">Enolpyruvate transferase domain-containing protein</fullName>
    </recommendedName>
</protein>
<dbReference type="Gene3D" id="3.65.10.10">
    <property type="entry name" value="Enolpyruvate transferase domain"/>
    <property type="match status" value="2"/>
</dbReference>
<dbReference type="GO" id="GO:0003866">
    <property type="term" value="F:3-phosphoshikimate 1-carboxyvinyltransferase activity"/>
    <property type="evidence" value="ECO:0007669"/>
    <property type="project" value="TreeGrafter"/>
</dbReference>
<dbReference type="AlphaFoldDB" id="A0A382XMF7"/>
<dbReference type="SUPFAM" id="SSF55205">
    <property type="entry name" value="EPT/RTPC-like"/>
    <property type="match status" value="1"/>
</dbReference>
<feature type="non-terminal residue" evidence="3">
    <location>
        <position position="269"/>
    </location>
</feature>
<feature type="domain" description="Enolpyruvate transferase" evidence="2">
    <location>
        <begin position="1"/>
        <end position="242"/>
    </location>
</feature>
<accession>A0A382XMF7</accession>
<evidence type="ECO:0000313" key="3">
    <source>
        <dbReference type="EMBL" id="SVD72034.1"/>
    </source>
</evidence>
<dbReference type="GO" id="GO:0009423">
    <property type="term" value="P:chorismate biosynthetic process"/>
    <property type="evidence" value="ECO:0007669"/>
    <property type="project" value="TreeGrafter"/>
</dbReference>
<dbReference type="InterPro" id="IPR036968">
    <property type="entry name" value="Enolpyruvate_Tfrase_sf"/>
</dbReference>
<proteinExistence type="predicted"/>